<comment type="caution">
    <text evidence="1">The sequence shown here is derived from an EMBL/GenBank/DDBJ whole genome shotgun (WGS) entry which is preliminary data.</text>
</comment>
<sequence>QAEVIVQYTLDQLHDERFHMFRHLESMKDDIGPTPNTIMAPWDMYEDNPQQQQQQREPTVVSNGRFIGLLRAHKTLGDAASLNAAHIRSIKRQRASMIETLAALSGDPMELRARILRIMVTTPHVYRRRTTTDDGGNDWLVACIAFYGHGGGWGGIVGSEGTPSSNTTTAAAFSTVVARRYPTTLAHLGAKPSTATITTSTTGNPTTATFPPRHPPHASYAWCPVTKAYFPLADMSAVTIVDRHDADRSFAVADARNVIPMSRRVAEAWRARMFFLMPVKRKGDGGDWGKQQSRWSYQIVLAPAPMASSSTQHRQGGEEGGISRKELDGVVLKWKNGCRPLMELMHLRFVRDLLALRGEGGKQACLVGWDKARWLAREWRRRMVGWVGEGGRLLAREEVWPLCVQAEDPDLVGEFEIAAESETVRRKDARGVVPGGDECGRFEAVFEDV</sequence>
<accession>A0ABR3TNH3</accession>
<reference evidence="1 2" key="1">
    <citation type="journal article" date="2023" name="Plant Dis.">
        <title>First Report of Diplodia intermedia Causing Canker and Dieback Diseases on Apple Trees in Canada.</title>
        <authorList>
            <person name="Ellouze W."/>
            <person name="Ilyukhin E."/>
            <person name="Sulman M."/>
            <person name="Ali S."/>
        </authorList>
    </citation>
    <scope>NUCLEOTIDE SEQUENCE [LARGE SCALE GENOMIC DNA]</scope>
    <source>
        <strain evidence="1 2">M45-28</strain>
    </source>
</reference>
<protein>
    <submittedName>
        <fullName evidence="1">Uncharacterized protein</fullName>
    </submittedName>
</protein>
<dbReference type="EMBL" id="JAKEKT020000041">
    <property type="protein sequence ID" value="KAL1641232.1"/>
    <property type="molecule type" value="Genomic_DNA"/>
</dbReference>
<name>A0ABR3TNH3_9PEZI</name>
<dbReference type="Proteomes" id="UP001521184">
    <property type="component" value="Unassembled WGS sequence"/>
</dbReference>
<evidence type="ECO:0000313" key="2">
    <source>
        <dbReference type="Proteomes" id="UP001521184"/>
    </source>
</evidence>
<gene>
    <name evidence="1" type="ORF">SLS58_006134</name>
</gene>
<feature type="non-terminal residue" evidence="1">
    <location>
        <position position="1"/>
    </location>
</feature>
<proteinExistence type="predicted"/>
<evidence type="ECO:0000313" key="1">
    <source>
        <dbReference type="EMBL" id="KAL1641232.1"/>
    </source>
</evidence>
<organism evidence="1 2">
    <name type="scientific">Diplodia intermedia</name>
    <dbReference type="NCBI Taxonomy" id="856260"/>
    <lineage>
        <taxon>Eukaryota</taxon>
        <taxon>Fungi</taxon>
        <taxon>Dikarya</taxon>
        <taxon>Ascomycota</taxon>
        <taxon>Pezizomycotina</taxon>
        <taxon>Dothideomycetes</taxon>
        <taxon>Dothideomycetes incertae sedis</taxon>
        <taxon>Botryosphaeriales</taxon>
        <taxon>Botryosphaeriaceae</taxon>
        <taxon>Diplodia</taxon>
    </lineage>
</organism>
<keyword evidence="2" id="KW-1185">Reference proteome</keyword>